<feature type="compositionally biased region" description="Polar residues" evidence="1">
    <location>
        <begin position="87"/>
        <end position="101"/>
    </location>
</feature>
<evidence type="ECO:0000259" key="2">
    <source>
        <dbReference type="PROSITE" id="PS50280"/>
    </source>
</evidence>
<dbReference type="Pfam" id="PF10440">
    <property type="entry name" value="WIYLD"/>
    <property type="match status" value="1"/>
</dbReference>
<evidence type="ECO:0000313" key="3">
    <source>
        <dbReference type="EMBL" id="OMP03193.1"/>
    </source>
</evidence>
<dbReference type="EMBL" id="AWUE01014540">
    <property type="protein sequence ID" value="OMP03193.1"/>
    <property type="molecule type" value="Genomic_DNA"/>
</dbReference>
<gene>
    <name evidence="3" type="ORF">COLO4_10579</name>
</gene>
<dbReference type="OrthoDB" id="308383at2759"/>
<dbReference type="SUPFAM" id="SSF82199">
    <property type="entry name" value="SET domain"/>
    <property type="match status" value="1"/>
</dbReference>
<dbReference type="Gene3D" id="2.170.270.10">
    <property type="entry name" value="SET domain"/>
    <property type="match status" value="1"/>
</dbReference>
<feature type="compositionally biased region" description="Polar residues" evidence="1">
    <location>
        <begin position="274"/>
        <end position="288"/>
    </location>
</feature>
<dbReference type="Pfam" id="PF00856">
    <property type="entry name" value="SET"/>
    <property type="match status" value="1"/>
</dbReference>
<feature type="region of interest" description="Disordered" evidence="1">
    <location>
        <begin position="165"/>
        <end position="193"/>
    </location>
</feature>
<sequence length="513" mass="56493">MAPDPRPILACRAMADLGISKDRTKPVLKRLLKLYDKNWEMIMAENYRVLIDAIFDDEDSKGEDIEEGLTPDELERPLKRTRRNQEVLGSSSHSNNNTNVAGNILKMPKVEEDELSPALQQQSLELPTSPGYLAPQPASPVSPHHDGLNKGKELVAVGPSALQRQPLELPTSPGHLAPQPVSPVSPHQDGRNKGKQLVVAEPDTHALIIPKEEPLTVDMHHDEVPITVIHPDTLSRRDSPIRAVSTENREEPLESMQADENGGAGASAAKSEQRTSCQLAANSDETPGSLEIASSQLGEEGIAIPALDVLKKSPARNALGAECNKNGCLPARMSNGSLNVDCSANGCVDNVEGKALVVVPEHQLTPNQLRWLHDANDVTRGEEKVEISWANEINTDFPSPFQYISENLVFQNAHGASKDEEALCLDAASYGNVARFINHRCLDANLIEIPVEVETPDHHYYHVAFFTTREVDAYEELTWDYGIDFDDLDHPIKAFRCRCGSMFCRNMKRSTSK</sequence>
<dbReference type="InterPro" id="IPR001214">
    <property type="entry name" value="SET_dom"/>
</dbReference>
<feature type="domain" description="SET" evidence="2">
    <location>
        <begin position="288"/>
        <end position="482"/>
    </location>
</feature>
<organism evidence="3 4">
    <name type="scientific">Corchorus olitorius</name>
    <dbReference type="NCBI Taxonomy" id="93759"/>
    <lineage>
        <taxon>Eukaryota</taxon>
        <taxon>Viridiplantae</taxon>
        <taxon>Streptophyta</taxon>
        <taxon>Embryophyta</taxon>
        <taxon>Tracheophyta</taxon>
        <taxon>Spermatophyta</taxon>
        <taxon>Magnoliopsida</taxon>
        <taxon>eudicotyledons</taxon>
        <taxon>Gunneridae</taxon>
        <taxon>Pentapetalae</taxon>
        <taxon>rosids</taxon>
        <taxon>malvids</taxon>
        <taxon>Malvales</taxon>
        <taxon>Malvaceae</taxon>
        <taxon>Grewioideae</taxon>
        <taxon>Apeibeae</taxon>
        <taxon>Corchorus</taxon>
    </lineage>
</organism>
<evidence type="ECO:0000256" key="1">
    <source>
        <dbReference type="SAM" id="MobiDB-lite"/>
    </source>
</evidence>
<name>A0A1R3K7Y6_9ROSI</name>
<protein>
    <recommendedName>
        <fullName evidence="2">SET domain-containing protein</fullName>
    </recommendedName>
</protein>
<dbReference type="InterPro" id="IPR043017">
    <property type="entry name" value="WIYLD_dom_sf"/>
</dbReference>
<keyword evidence="4" id="KW-1185">Reference proteome</keyword>
<feature type="region of interest" description="Disordered" evidence="1">
    <location>
        <begin position="127"/>
        <end position="151"/>
    </location>
</feature>
<dbReference type="STRING" id="93759.A0A1R3K7Y6"/>
<reference evidence="4" key="1">
    <citation type="submission" date="2013-09" db="EMBL/GenBank/DDBJ databases">
        <title>Corchorus olitorius genome sequencing.</title>
        <authorList>
            <person name="Alam M."/>
            <person name="Haque M.S."/>
            <person name="Islam M.S."/>
            <person name="Emdad E.M."/>
            <person name="Islam M.M."/>
            <person name="Ahmed B."/>
            <person name="Halim A."/>
            <person name="Hossen Q.M.M."/>
            <person name="Hossain M.Z."/>
            <person name="Ahmed R."/>
            <person name="Khan M.M."/>
            <person name="Islam R."/>
            <person name="Rashid M.M."/>
            <person name="Khan S.A."/>
            <person name="Rahman M.S."/>
            <person name="Alam M."/>
            <person name="Yahiya A.S."/>
            <person name="Khan M.S."/>
            <person name="Azam M.S."/>
            <person name="Haque T."/>
            <person name="Lashkar M.Z.H."/>
            <person name="Akhand A.I."/>
            <person name="Morshed G."/>
            <person name="Roy S."/>
            <person name="Uddin K.S."/>
            <person name="Rabeya T."/>
            <person name="Hossain A.S."/>
            <person name="Chowdhury A."/>
            <person name="Snigdha A.R."/>
            <person name="Mortoza M.S."/>
            <person name="Matin S.A."/>
            <person name="Hoque S.M.E."/>
            <person name="Islam M.K."/>
            <person name="Roy D.K."/>
            <person name="Haider R."/>
            <person name="Moosa M.M."/>
            <person name="Elias S.M."/>
            <person name="Hasan A.M."/>
            <person name="Jahan S."/>
            <person name="Shafiuddin M."/>
            <person name="Mahmood N."/>
            <person name="Shommy N.S."/>
        </authorList>
    </citation>
    <scope>NUCLEOTIDE SEQUENCE [LARGE SCALE GENOMIC DNA]</scope>
    <source>
        <strain evidence="4">cv. O-4</strain>
    </source>
</reference>
<dbReference type="SMART" id="SM00317">
    <property type="entry name" value="SET"/>
    <property type="match status" value="1"/>
</dbReference>
<proteinExistence type="predicted"/>
<dbReference type="Gene3D" id="1.10.8.850">
    <property type="entry name" value="Histone-lysine N methyltransferase , C-terminal domain-like"/>
    <property type="match status" value="1"/>
</dbReference>
<dbReference type="PANTHER" id="PTHR46450:SF1">
    <property type="entry name" value="INACTIVE HISTONE-LYSINE N-METHYLTRANSFERASE SUVR1-RELATED"/>
    <property type="match status" value="1"/>
</dbReference>
<accession>A0A1R3K7Y6</accession>
<dbReference type="PANTHER" id="PTHR46450">
    <property type="entry name" value="INACTIVE HISTONE-LYSINE N-METHYLTRANSFERASE SUVR1-RELATED"/>
    <property type="match status" value="1"/>
</dbReference>
<feature type="compositionally biased region" description="Acidic residues" evidence="1">
    <location>
        <begin position="62"/>
        <end position="72"/>
    </location>
</feature>
<feature type="region of interest" description="Disordered" evidence="1">
    <location>
        <begin position="245"/>
        <end position="288"/>
    </location>
</feature>
<comment type="caution">
    <text evidence="3">The sequence shown here is derived from an EMBL/GenBank/DDBJ whole genome shotgun (WGS) entry which is preliminary data.</text>
</comment>
<dbReference type="InterPro" id="IPR046341">
    <property type="entry name" value="SET_dom_sf"/>
</dbReference>
<dbReference type="AlphaFoldDB" id="A0A1R3K7Y6"/>
<feature type="region of interest" description="Disordered" evidence="1">
    <location>
        <begin position="62"/>
        <end position="101"/>
    </location>
</feature>
<dbReference type="Proteomes" id="UP000187203">
    <property type="component" value="Unassembled WGS sequence"/>
</dbReference>
<dbReference type="PROSITE" id="PS50280">
    <property type="entry name" value="SET"/>
    <property type="match status" value="1"/>
</dbReference>
<dbReference type="InterPro" id="IPR018848">
    <property type="entry name" value="WIYLD_domain"/>
</dbReference>
<evidence type="ECO:0000313" key="4">
    <source>
        <dbReference type="Proteomes" id="UP000187203"/>
    </source>
</evidence>